<organism evidence="2 3">
    <name type="scientific">Pristionchus fissidentatus</name>
    <dbReference type="NCBI Taxonomy" id="1538716"/>
    <lineage>
        <taxon>Eukaryota</taxon>
        <taxon>Metazoa</taxon>
        <taxon>Ecdysozoa</taxon>
        <taxon>Nematoda</taxon>
        <taxon>Chromadorea</taxon>
        <taxon>Rhabditida</taxon>
        <taxon>Rhabditina</taxon>
        <taxon>Diplogasteromorpha</taxon>
        <taxon>Diplogasteroidea</taxon>
        <taxon>Neodiplogasteridae</taxon>
        <taxon>Pristionchus</taxon>
    </lineage>
</organism>
<dbReference type="EMBL" id="BTSY01000002">
    <property type="protein sequence ID" value="GMT14594.1"/>
    <property type="molecule type" value="Genomic_DNA"/>
</dbReference>
<name>A0AAV5V7Z9_9BILA</name>
<keyword evidence="3" id="KW-1185">Reference proteome</keyword>
<protein>
    <submittedName>
        <fullName evidence="2">Uncharacterized protein</fullName>
    </submittedName>
</protein>
<sequence>EEEEEEEEEIPENEDEEKATAPYKKTESSIEELKELEDSLKVDHEQMKKHPQGQLRLNKGERPKLFSQGRTLTHETRA</sequence>
<evidence type="ECO:0000256" key="1">
    <source>
        <dbReference type="SAM" id="MobiDB-lite"/>
    </source>
</evidence>
<gene>
    <name evidence="2" type="ORF">PFISCL1PPCAC_5891</name>
</gene>
<dbReference type="Proteomes" id="UP001432322">
    <property type="component" value="Unassembled WGS sequence"/>
</dbReference>
<accession>A0AAV5V7Z9</accession>
<comment type="caution">
    <text evidence="2">The sequence shown here is derived from an EMBL/GenBank/DDBJ whole genome shotgun (WGS) entry which is preliminary data.</text>
</comment>
<feature type="compositionally biased region" description="Acidic residues" evidence="1">
    <location>
        <begin position="1"/>
        <end position="17"/>
    </location>
</feature>
<evidence type="ECO:0000313" key="3">
    <source>
        <dbReference type="Proteomes" id="UP001432322"/>
    </source>
</evidence>
<feature type="compositionally biased region" description="Basic and acidic residues" evidence="1">
    <location>
        <begin position="24"/>
        <end position="48"/>
    </location>
</feature>
<feature type="non-terminal residue" evidence="2">
    <location>
        <position position="1"/>
    </location>
</feature>
<evidence type="ECO:0000313" key="2">
    <source>
        <dbReference type="EMBL" id="GMT14594.1"/>
    </source>
</evidence>
<proteinExistence type="predicted"/>
<reference evidence="2" key="1">
    <citation type="submission" date="2023-10" db="EMBL/GenBank/DDBJ databases">
        <title>Genome assembly of Pristionchus species.</title>
        <authorList>
            <person name="Yoshida K."/>
            <person name="Sommer R.J."/>
        </authorList>
    </citation>
    <scope>NUCLEOTIDE SEQUENCE</scope>
    <source>
        <strain evidence="2">RS5133</strain>
    </source>
</reference>
<dbReference type="AlphaFoldDB" id="A0AAV5V7Z9"/>
<feature type="region of interest" description="Disordered" evidence="1">
    <location>
        <begin position="1"/>
        <end position="78"/>
    </location>
</feature>
<feature type="non-terminal residue" evidence="2">
    <location>
        <position position="78"/>
    </location>
</feature>